<evidence type="ECO:0000256" key="1">
    <source>
        <dbReference type="SAM" id="Phobius"/>
    </source>
</evidence>
<feature type="transmembrane region" description="Helical" evidence="1">
    <location>
        <begin position="91"/>
        <end position="111"/>
    </location>
</feature>
<feature type="transmembrane region" description="Helical" evidence="1">
    <location>
        <begin position="33"/>
        <end position="51"/>
    </location>
</feature>
<keyword evidence="1" id="KW-0812">Transmembrane</keyword>
<dbReference type="EMBL" id="KP867045">
    <property type="protein sequence ID" value="ALL53598.1"/>
    <property type="molecule type" value="Genomic_DNA"/>
</dbReference>
<sequence>MKQWRNKLSFGLIIIAFAIGVYGKLFNEGFIPQLISLLLLLCLSFFILISEKIYHKHFLILDFLQTLLLLLLSVMIFVMVPALEDTKESLFALYLLLIIGSLINSVAHLYFNINQEVKRLDQTRHYDSK</sequence>
<accession>A0A141GNH0</accession>
<evidence type="ECO:0000313" key="2">
    <source>
        <dbReference type="EMBL" id="ALL53598.1"/>
    </source>
</evidence>
<name>A0A141GNH0_9FIRM</name>
<organism evidence="2">
    <name type="scientific">uncultured firmicutes bacterium contig_61</name>
    <dbReference type="NCBI Taxonomy" id="1643555"/>
    <lineage>
        <taxon>Bacteria</taxon>
        <taxon>Bacillati</taxon>
        <taxon>Bacillota</taxon>
        <taxon>environmental samples</taxon>
    </lineage>
</organism>
<feature type="transmembrane region" description="Helical" evidence="1">
    <location>
        <begin position="58"/>
        <end position="79"/>
    </location>
</feature>
<reference evidence="2" key="1">
    <citation type="submission" date="2015-02" db="EMBL/GenBank/DDBJ databases">
        <authorList>
            <person name="Chooi Y.-H."/>
        </authorList>
    </citation>
    <scope>NUCLEOTIDE SEQUENCE</scope>
</reference>
<keyword evidence="1" id="KW-1133">Transmembrane helix</keyword>
<protein>
    <submittedName>
        <fullName evidence="2">Uncharacterized protein</fullName>
    </submittedName>
</protein>
<dbReference type="AlphaFoldDB" id="A0A141GNH0"/>
<keyword evidence="1" id="KW-0472">Membrane</keyword>
<proteinExistence type="predicted"/>